<dbReference type="GeneID" id="89932684"/>
<protein>
    <submittedName>
        <fullName evidence="1">Uncharacterized protein</fullName>
    </submittedName>
</protein>
<accession>A0AAN6TCH5</accession>
<name>A0AAN6TCH5_9PEZI</name>
<keyword evidence="2" id="KW-1185">Reference proteome</keyword>
<dbReference type="AlphaFoldDB" id="A0AAN6TCH5"/>
<organism evidence="1 2">
    <name type="scientific">Canariomyces notabilis</name>
    <dbReference type="NCBI Taxonomy" id="2074819"/>
    <lineage>
        <taxon>Eukaryota</taxon>
        <taxon>Fungi</taxon>
        <taxon>Dikarya</taxon>
        <taxon>Ascomycota</taxon>
        <taxon>Pezizomycotina</taxon>
        <taxon>Sordariomycetes</taxon>
        <taxon>Sordariomycetidae</taxon>
        <taxon>Sordariales</taxon>
        <taxon>Chaetomiaceae</taxon>
        <taxon>Canariomyces</taxon>
    </lineage>
</organism>
<sequence length="532" mass="58518">MLGRLYLRPMTARTSSAARCLPRCHGRQSRAKLHCVTVNLNLDQLHIPGHDLTLKRAAIDSIAKAKPLRPAARRRPESYNPDDAAVILVSRRLASWLEDNDFIAQLIKVAGLDLKFSTAEGISILSAAVDEVPRYDSRINYFASAEGLSVVCGSSRVLLPNLWDSDTEQTEAVAQPYLEFELARERQSEWQSRVTVPVANTVFSNGKPHVLLASRWEVDGGEHLRLSRRVEKKRQTILTTRVDMQYHGSGTRVHDSLRCPFVPVTKPRKIVAGLGNILRQIEIDSEPVPASKELEAVIPALVDLRSRSWEGNVTDSTAADRPSVWALVFPRLGAGRFAPRSAEPLRLEGYTPSREWHYAQRNSTLIHSLMLGGGCQLRKILSGGGGWGPKQGLLSLDPQTSLTAHEDQDLENFIASFEGEDGGPDIFLRPGSYVQFFVEPISLSYSGRLADFHLPWYTTLAPTLAIGTSGAAPEHPLDGLAHAWPALFGAVSSKGIYFTHGKRFGVPPTFATKLDAAPSYYIASKTIPPAPE</sequence>
<reference evidence="1" key="1">
    <citation type="journal article" date="2023" name="Mol. Phylogenet. Evol.">
        <title>Genome-scale phylogeny and comparative genomics of the fungal order Sordariales.</title>
        <authorList>
            <person name="Hensen N."/>
            <person name="Bonometti L."/>
            <person name="Westerberg I."/>
            <person name="Brannstrom I.O."/>
            <person name="Guillou S."/>
            <person name="Cros-Aarteil S."/>
            <person name="Calhoun S."/>
            <person name="Haridas S."/>
            <person name="Kuo A."/>
            <person name="Mondo S."/>
            <person name="Pangilinan J."/>
            <person name="Riley R."/>
            <person name="LaButti K."/>
            <person name="Andreopoulos B."/>
            <person name="Lipzen A."/>
            <person name="Chen C."/>
            <person name="Yan M."/>
            <person name="Daum C."/>
            <person name="Ng V."/>
            <person name="Clum A."/>
            <person name="Steindorff A."/>
            <person name="Ohm R.A."/>
            <person name="Martin F."/>
            <person name="Silar P."/>
            <person name="Natvig D.O."/>
            <person name="Lalanne C."/>
            <person name="Gautier V."/>
            <person name="Ament-Velasquez S.L."/>
            <person name="Kruys A."/>
            <person name="Hutchinson M.I."/>
            <person name="Powell A.J."/>
            <person name="Barry K."/>
            <person name="Miller A.N."/>
            <person name="Grigoriev I.V."/>
            <person name="Debuchy R."/>
            <person name="Gladieux P."/>
            <person name="Hiltunen Thoren M."/>
            <person name="Johannesson H."/>
        </authorList>
    </citation>
    <scope>NUCLEOTIDE SEQUENCE</scope>
    <source>
        <strain evidence="1">CBS 508.74</strain>
    </source>
</reference>
<reference evidence="1" key="2">
    <citation type="submission" date="2023-05" db="EMBL/GenBank/DDBJ databases">
        <authorList>
            <consortium name="Lawrence Berkeley National Laboratory"/>
            <person name="Steindorff A."/>
            <person name="Hensen N."/>
            <person name="Bonometti L."/>
            <person name="Westerberg I."/>
            <person name="Brannstrom I.O."/>
            <person name="Guillou S."/>
            <person name="Cros-Aarteil S."/>
            <person name="Calhoun S."/>
            <person name="Haridas S."/>
            <person name="Kuo A."/>
            <person name="Mondo S."/>
            <person name="Pangilinan J."/>
            <person name="Riley R."/>
            <person name="Labutti K."/>
            <person name="Andreopoulos B."/>
            <person name="Lipzen A."/>
            <person name="Chen C."/>
            <person name="Yanf M."/>
            <person name="Daum C."/>
            <person name="Ng V."/>
            <person name="Clum A."/>
            <person name="Ohm R."/>
            <person name="Martin F."/>
            <person name="Silar P."/>
            <person name="Natvig D."/>
            <person name="Lalanne C."/>
            <person name="Gautier V."/>
            <person name="Ament-Velasquez S.L."/>
            <person name="Kruys A."/>
            <person name="Hutchinson M.I."/>
            <person name="Powell A.J."/>
            <person name="Barry K."/>
            <person name="Miller A.N."/>
            <person name="Grigoriev I.V."/>
            <person name="Debuchy R."/>
            <person name="Gladieux P."/>
            <person name="Thoren M.H."/>
            <person name="Johannesson H."/>
        </authorList>
    </citation>
    <scope>NUCLEOTIDE SEQUENCE</scope>
    <source>
        <strain evidence="1">CBS 508.74</strain>
    </source>
</reference>
<gene>
    <name evidence="1" type="ORF">N656DRAFT_123615</name>
</gene>
<evidence type="ECO:0000313" key="1">
    <source>
        <dbReference type="EMBL" id="KAK4111810.1"/>
    </source>
</evidence>
<comment type="caution">
    <text evidence="1">The sequence shown here is derived from an EMBL/GenBank/DDBJ whole genome shotgun (WGS) entry which is preliminary data.</text>
</comment>
<evidence type="ECO:0000313" key="2">
    <source>
        <dbReference type="Proteomes" id="UP001302812"/>
    </source>
</evidence>
<dbReference type="EMBL" id="MU853344">
    <property type="protein sequence ID" value="KAK4111810.1"/>
    <property type="molecule type" value="Genomic_DNA"/>
</dbReference>
<proteinExistence type="predicted"/>
<dbReference type="RefSeq" id="XP_064669380.1">
    <property type="nucleotide sequence ID" value="XM_064808561.1"/>
</dbReference>
<dbReference type="Proteomes" id="UP001302812">
    <property type="component" value="Unassembled WGS sequence"/>
</dbReference>